<sequence length="138" mass="15774">VNVRANRSRKSHSRSEDECFTGYSDNFYEANNSGLRDRISLLDILCLLNAIKIDEFLNFNGKEVVYEVPSEDQAIKDLVYVFKNDENIEAIDEENIEVIDYKMDNSIEPAIISSSLALNSLESIQMFLLQQEGSNEQL</sequence>
<feature type="non-terminal residue" evidence="1">
    <location>
        <position position="138"/>
    </location>
</feature>
<gene>
    <name evidence="1" type="ORF">SPELUC_LOCUS15814</name>
</gene>
<proteinExistence type="predicted"/>
<evidence type="ECO:0000313" key="2">
    <source>
        <dbReference type="Proteomes" id="UP000789366"/>
    </source>
</evidence>
<dbReference type="Proteomes" id="UP000789366">
    <property type="component" value="Unassembled WGS sequence"/>
</dbReference>
<protein>
    <submittedName>
        <fullName evidence="1">15467_t:CDS:1</fullName>
    </submittedName>
</protein>
<comment type="caution">
    <text evidence="1">The sequence shown here is derived from an EMBL/GenBank/DDBJ whole genome shotgun (WGS) entry which is preliminary data.</text>
</comment>
<evidence type="ECO:0000313" key="1">
    <source>
        <dbReference type="EMBL" id="CAG8771584.1"/>
    </source>
</evidence>
<feature type="non-terminal residue" evidence="1">
    <location>
        <position position="1"/>
    </location>
</feature>
<organism evidence="1 2">
    <name type="scientific">Cetraspora pellucida</name>
    <dbReference type="NCBI Taxonomy" id="1433469"/>
    <lineage>
        <taxon>Eukaryota</taxon>
        <taxon>Fungi</taxon>
        <taxon>Fungi incertae sedis</taxon>
        <taxon>Mucoromycota</taxon>
        <taxon>Glomeromycotina</taxon>
        <taxon>Glomeromycetes</taxon>
        <taxon>Diversisporales</taxon>
        <taxon>Gigasporaceae</taxon>
        <taxon>Cetraspora</taxon>
    </lineage>
</organism>
<reference evidence="1" key="1">
    <citation type="submission" date="2021-06" db="EMBL/GenBank/DDBJ databases">
        <authorList>
            <person name="Kallberg Y."/>
            <person name="Tangrot J."/>
            <person name="Rosling A."/>
        </authorList>
    </citation>
    <scope>NUCLEOTIDE SEQUENCE</scope>
    <source>
        <strain evidence="1">28 12/20/2015</strain>
    </source>
</reference>
<keyword evidence="2" id="KW-1185">Reference proteome</keyword>
<accession>A0ACA9R0B6</accession>
<dbReference type="EMBL" id="CAJVPW010054391">
    <property type="protein sequence ID" value="CAG8771584.1"/>
    <property type="molecule type" value="Genomic_DNA"/>
</dbReference>
<name>A0ACA9R0B6_9GLOM</name>